<evidence type="ECO:0000256" key="2">
    <source>
        <dbReference type="ARBA" id="ARBA00022475"/>
    </source>
</evidence>
<keyword evidence="4 12" id="KW-1133">Transmembrane helix</keyword>
<comment type="similarity">
    <text evidence="11">Belongs to the G-protein coupled receptor 1 family.</text>
</comment>
<evidence type="ECO:0000259" key="13">
    <source>
        <dbReference type="PROSITE" id="PS50262"/>
    </source>
</evidence>
<evidence type="ECO:0000256" key="1">
    <source>
        <dbReference type="ARBA" id="ARBA00004651"/>
    </source>
</evidence>
<keyword evidence="6 12" id="KW-0472">Membrane</keyword>
<dbReference type="CDD" id="cd15055">
    <property type="entry name" value="7tmA_TAARs"/>
    <property type="match status" value="1"/>
</dbReference>
<evidence type="ECO:0000256" key="8">
    <source>
        <dbReference type="ARBA" id="ARBA00023170"/>
    </source>
</evidence>
<evidence type="ECO:0000256" key="9">
    <source>
        <dbReference type="ARBA" id="ARBA00023180"/>
    </source>
</evidence>
<keyword evidence="8 11" id="KW-0675">Receptor</keyword>
<dbReference type="PRINTS" id="PR01830">
    <property type="entry name" value="TRACEAMINER"/>
</dbReference>
<dbReference type="InterPro" id="IPR050569">
    <property type="entry name" value="TAAR"/>
</dbReference>
<dbReference type="FunFam" id="1.20.1070.10:FF:000030">
    <property type="entry name" value="trace amine-associated receptor 1"/>
    <property type="match status" value="1"/>
</dbReference>
<evidence type="ECO:0000256" key="10">
    <source>
        <dbReference type="ARBA" id="ARBA00023224"/>
    </source>
</evidence>
<evidence type="ECO:0000256" key="3">
    <source>
        <dbReference type="ARBA" id="ARBA00022692"/>
    </source>
</evidence>
<evidence type="ECO:0000256" key="5">
    <source>
        <dbReference type="ARBA" id="ARBA00023040"/>
    </source>
</evidence>
<evidence type="ECO:0000256" key="12">
    <source>
        <dbReference type="SAM" id="Phobius"/>
    </source>
</evidence>
<dbReference type="SMART" id="SM01381">
    <property type="entry name" value="7TM_GPCR_Srsx"/>
    <property type="match status" value="1"/>
</dbReference>
<evidence type="ECO:0000256" key="11">
    <source>
        <dbReference type="RuleBase" id="RU000688"/>
    </source>
</evidence>
<dbReference type="Ensembl" id="ENSECRT00000003839.1">
    <property type="protein sequence ID" value="ENSECRP00000003778.1"/>
    <property type="gene ID" value="ENSECRG00000002583.1"/>
</dbReference>
<dbReference type="GO" id="GO:0001594">
    <property type="term" value="F:trace-amine receptor activity"/>
    <property type="evidence" value="ECO:0007669"/>
    <property type="project" value="InterPro"/>
</dbReference>
<evidence type="ECO:0000256" key="4">
    <source>
        <dbReference type="ARBA" id="ARBA00022989"/>
    </source>
</evidence>
<keyword evidence="7" id="KW-1015">Disulfide bond</keyword>
<evidence type="ECO:0000313" key="14">
    <source>
        <dbReference type="Ensembl" id="ENSECRP00000003778.1"/>
    </source>
</evidence>
<evidence type="ECO:0000256" key="7">
    <source>
        <dbReference type="ARBA" id="ARBA00023157"/>
    </source>
</evidence>
<dbReference type="Gene3D" id="1.20.1070.10">
    <property type="entry name" value="Rhodopsin 7-helix transmembrane proteins"/>
    <property type="match status" value="1"/>
</dbReference>
<evidence type="ECO:0000256" key="6">
    <source>
        <dbReference type="ARBA" id="ARBA00023136"/>
    </source>
</evidence>
<reference evidence="14" key="2">
    <citation type="submission" date="2025-08" db="UniProtKB">
        <authorList>
            <consortium name="Ensembl"/>
        </authorList>
    </citation>
    <scope>IDENTIFICATION</scope>
</reference>
<keyword evidence="9" id="KW-0325">Glycoprotein</keyword>
<dbReference type="PROSITE" id="PS50262">
    <property type="entry name" value="G_PROTEIN_RECEP_F1_2"/>
    <property type="match status" value="1"/>
</dbReference>
<keyword evidence="10 11" id="KW-0807">Transducer</keyword>
<feature type="transmembrane region" description="Helical" evidence="12">
    <location>
        <begin position="269"/>
        <end position="291"/>
    </location>
</feature>
<feature type="transmembrane region" description="Helical" evidence="12">
    <location>
        <begin position="22"/>
        <end position="46"/>
    </location>
</feature>
<keyword evidence="15" id="KW-1185">Reference proteome</keyword>
<dbReference type="Proteomes" id="UP000694620">
    <property type="component" value="Chromosome 3"/>
</dbReference>
<dbReference type="SUPFAM" id="SSF81321">
    <property type="entry name" value="Family A G protein-coupled receptor-like"/>
    <property type="match status" value="1"/>
</dbReference>
<organism evidence="14 15">
    <name type="scientific">Erpetoichthys calabaricus</name>
    <name type="common">Rope fish</name>
    <name type="synonym">Calamoichthys calabaricus</name>
    <dbReference type="NCBI Taxonomy" id="27687"/>
    <lineage>
        <taxon>Eukaryota</taxon>
        <taxon>Metazoa</taxon>
        <taxon>Chordata</taxon>
        <taxon>Craniata</taxon>
        <taxon>Vertebrata</taxon>
        <taxon>Euteleostomi</taxon>
        <taxon>Actinopterygii</taxon>
        <taxon>Polypteriformes</taxon>
        <taxon>Polypteridae</taxon>
        <taxon>Erpetoichthys</taxon>
    </lineage>
</organism>
<feature type="domain" description="G-protein coupled receptors family 1 profile" evidence="13">
    <location>
        <begin position="38"/>
        <end position="284"/>
    </location>
</feature>
<keyword evidence="2" id="KW-1003">Cell membrane</keyword>
<dbReference type="AlphaFoldDB" id="A0A8C4RLM1"/>
<dbReference type="GO" id="GO:0005886">
    <property type="term" value="C:plasma membrane"/>
    <property type="evidence" value="ECO:0007669"/>
    <property type="project" value="UniProtKB-SubCell"/>
</dbReference>
<dbReference type="Pfam" id="PF00001">
    <property type="entry name" value="7tm_1"/>
    <property type="match status" value="1"/>
</dbReference>
<sequence length="331" mass="37671">YHVNHTVNITCDENKRSPTINVILYVFFMAGVLLTVFGNLFVIISISHFKQLHTPTNFLVLSLATADFLIGLFVMPVSMIRTIEVCWTFGPTVCFCHIFLDSALSTASVFHLLFIAIDRYYAVCHPLLYTTKITAGVSLVFIAISWLWPMLYTFIYLHTQLNIIVNNKNEHCDGLCLSFVDQVWGTLDLLVSFLIPCTVMLSLYAKVFTVARHHARALRCLTDHGCSKEQKKSKGLPSRDKKATKTLGIVMGVFVFCWLPYSINNIFGFLWLGYLNSGLNPIIYALFYPWFRRSLKQIVTLKIFIPGSSLINLVTEKTKSHLFSEAKLHLH</sequence>
<dbReference type="PANTHER" id="PTHR24249">
    <property type="entry name" value="HISTAMINE RECEPTOR-RELATED G-PROTEIN COUPLED RECEPTOR"/>
    <property type="match status" value="1"/>
</dbReference>
<dbReference type="PROSITE" id="PS00237">
    <property type="entry name" value="G_PROTEIN_RECEP_F1_1"/>
    <property type="match status" value="1"/>
</dbReference>
<reference evidence="14" key="3">
    <citation type="submission" date="2025-09" db="UniProtKB">
        <authorList>
            <consortium name="Ensembl"/>
        </authorList>
    </citation>
    <scope>IDENTIFICATION</scope>
</reference>
<proteinExistence type="inferred from homology"/>
<feature type="transmembrane region" description="Helical" evidence="12">
    <location>
        <begin position="246"/>
        <end position="263"/>
    </location>
</feature>
<keyword evidence="3 11" id="KW-0812">Transmembrane</keyword>
<dbReference type="GeneTree" id="ENSGT00950000182934"/>
<dbReference type="InterPro" id="IPR000276">
    <property type="entry name" value="GPCR_Rhodpsn"/>
</dbReference>
<feature type="transmembrane region" description="Helical" evidence="12">
    <location>
        <begin position="127"/>
        <end position="148"/>
    </location>
</feature>
<dbReference type="PANTHER" id="PTHR24249:SF406">
    <property type="entry name" value="G-PROTEIN COUPLED RECEPTORS FAMILY 1 PROFILE DOMAIN-CONTAINING PROTEIN"/>
    <property type="match status" value="1"/>
</dbReference>
<feature type="transmembrane region" description="Helical" evidence="12">
    <location>
        <begin position="89"/>
        <end position="115"/>
    </location>
</feature>
<feature type="transmembrane region" description="Helical" evidence="12">
    <location>
        <begin position="58"/>
        <end position="77"/>
    </location>
</feature>
<dbReference type="InterPro" id="IPR009132">
    <property type="entry name" value="TAAR_fam"/>
</dbReference>
<accession>A0A8C4RLM1</accession>
<dbReference type="InterPro" id="IPR017452">
    <property type="entry name" value="GPCR_Rhodpsn_7TM"/>
</dbReference>
<name>A0A8C4RLM1_ERPCA</name>
<comment type="subcellular location">
    <subcellularLocation>
        <location evidence="1">Cell membrane</location>
        <topology evidence="1">Multi-pass membrane protein</topology>
    </subcellularLocation>
</comment>
<reference evidence="14" key="1">
    <citation type="submission" date="2021-06" db="EMBL/GenBank/DDBJ databases">
        <authorList>
            <consortium name="Wellcome Sanger Institute Data Sharing"/>
        </authorList>
    </citation>
    <scope>NUCLEOTIDE SEQUENCE [LARGE SCALE GENOMIC DNA]</scope>
</reference>
<keyword evidence="5 11" id="KW-0297">G-protein coupled receptor</keyword>
<evidence type="ECO:0000313" key="15">
    <source>
        <dbReference type="Proteomes" id="UP000694620"/>
    </source>
</evidence>
<protein>
    <recommendedName>
        <fullName evidence="13">G-protein coupled receptors family 1 profile domain-containing protein</fullName>
    </recommendedName>
</protein>
<dbReference type="PRINTS" id="PR00237">
    <property type="entry name" value="GPCRRHODOPSN"/>
</dbReference>